<dbReference type="RefSeq" id="WP_108541290.1">
    <property type="nucleotide sequence ID" value="NZ_JAAKLT010000001.1"/>
</dbReference>
<organism evidence="1 2">
    <name type="scientific">Aeromonas veronii</name>
    <dbReference type="NCBI Taxonomy" id="654"/>
    <lineage>
        <taxon>Bacteria</taxon>
        <taxon>Pseudomonadati</taxon>
        <taxon>Pseudomonadota</taxon>
        <taxon>Gammaproteobacteria</taxon>
        <taxon>Aeromonadales</taxon>
        <taxon>Aeromonadaceae</taxon>
        <taxon>Aeromonas</taxon>
    </lineage>
</organism>
<dbReference type="GO" id="GO:0005524">
    <property type="term" value="F:ATP binding"/>
    <property type="evidence" value="ECO:0007669"/>
    <property type="project" value="UniProtKB-KW"/>
</dbReference>
<dbReference type="AlphaFoldDB" id="A0A653L0R7"/>
<gene>
    <name evidence="1" type="ORF">AERO8C_20369</name>
</gene>
<protein>
    <submittedName>
        <fullName evidence="1">Oligopeptide transporter ATP-binding component</fullName>
    </submittedName>
</protein>
<proteinExistence type="predicted"/>
<evidence type="ECO:0000313" key="2">
    <source>
        <dbReference type="Proteomes" id="UP000439123"/>
    </source>
</evidence>
<reference evidence="1 2" key="1">
    <citation type="submission" date="2019-10" db="EMBL/GenBank/DDBJ databases">
        <authorList>
            <person name="Karimi E."/>
        </authorList>
    </citation>
    <scope>NUCLEOTIDE SEQUENCE [LARGE SCALE GENOMIC DNA]</scope>
    <source>
        <strain evidence="1">Aeromonas sp. 8C</strain>
    </source>
</reference>
<sequence>MNAVNCGQQSSMPLKPFNDGRERFCHWHWVSDAMNKGAN</sequence>
<keyword evidence="1" id="KW-0547">Nucleotide-binding</keyword>
<evidence type="ECO:0000313" key="1">
    <source>
        <dbReference type="EMBL" id="VXA85219.1"/>
    </source>
</evidence>
<name>A0A653L0R7_AERVE</name>
<accession>A0A653L0R7</accession>
<dbReference type="Proteomes" id="UP000439123">
    <property type="component" value="Unassembled WGS sequence"/>
</dbReference>
<keyword evidence="1" id="KW-0067">ATP-binding</keyword>
<dbReference type="EMBL" id="CABWLC010000012">
    <property type="protein sequence ID" value="VXA85219.1"/>
    <property type="molecule type" value="Genomic_DNA"/>
</dbReference>